<comment type="caution">
    <text evidence="4">The sequence shown here is derived from an EMBL/GenBank/DDBJ whole genome shotgun (WGS) entry which is preliminary data.</text>
</comment>
<dbReference type="InterPro" id="IPR005511">
    <property type="entry name" value="SMP-30"/>
</dbReference>
<evidence type="ECO:0000256" key="2">
    <source>
        <dbReference type="PIRSR" id="PIRSR605511-2"/>
    </source>
</evidence>
<dbReference type="RefSeq" id="WP_275232854.1">
    <property type="nucleotide sequence ID" value="NZ_JARDXE010000026.1"/>
</dbReference>
<dbReference type="EMBL" id="JARDXE010000026">
    <property type="protein sequence ID" value="MDE8649343.1"/>
    <property type="molecule type" value="Genomic_DNA"/>
</dbReference>
<accession>A0AAW6LYC1</accession>
<dbReference type="PANTHER" id="PTHR47572:SF5">
    <property type="entry name" value="BLR2277 PROTEIN"/>
    <property type="match status" value="1"/>
</dbReference>
<name>A0AAW6LYC1_RHOSG</name>
<protein>
    <submittedName>
        <fullName evidence="4">SMP-30/gluconolactonase/LRE family protein</fullName>
    </submittedName>
</protein>
<dbReference type="PRINTS" id="PR01790">
    <property type="entry name" value="SMP30FAMILY"/>
</dbReference>
<keyword evidence="2" id="KW-0479">Metal-binding</keyword>
<dbReference type="InterPro" id="IPR013658">
    <property type="entry name" value="SGL"/>
</dbReference>
<keyword evidence="2" id="KW-0862">Zinc</keyword>
<dbReference type="AlphaFoldDB" id="A0AAW6LYC1"/>
<reference evidence="4" key="1">
    <citation type="submission" date="2023-02" db="EMBL/GenBank/DDBJ databases">
        <title>A novel hydrolase synthesized by Rhodococcus erythropolis HQ is responsible for the detoxification of Zearalenone.</title>
        <authorList>
            <person name="Hu J."/>
            <person name="Xu J."/>
        </authorList>
    </citation>
    <scope>NUCLEOTIDE SEQUENCE</scope>
    <source>
        <strain evidence="4">HQ</strain>
    </source>
</reference>
<feature type="binding site" evidence="2">
    <location>
        <position position="170"/>
    </location>
    <ligand>
        <name>a divalent metal cation</name>
        <dbReference type="ChEBI" id="CHEBI:60240"/>
    </ligand>
</feature>
<feature type="active site" description="Proton donor/acceptor" evidence="1">
    <location>
        <position position="217"/>
    </location>
</feature>
<feature type="domain" description="SMP-30/Gluconolactonase/LRE-like region" evidence="3">
    <location>
        <begin position="26"/>
        <end position="276"/>
    </location>
</feature>
<dbReference type="SUPFAM" id="SSF63829">
    <property type="entry name" value="Calcium-dependent phosphotriesterase"/>
    <property type="match status" value="1"/>
</dbReference>
<dbReference type="InterPro" id="IPR011042">
    <property type="entry name" value="6-blade_b-propeller_TolB-like"/>
</dbReference>
<sequence>MQTQETVKSSLQLPPDATVIADGIGFTEGPAKIDDHAVAVTSINRGHIYRVPLDGSGPTLLCETGGGPNGIALSKDGDLWITQNGGTAMPSRSTMKTAPSLQRWTKGELSVELTGTVTAPSDCVFGPDGRLWFTDTAEHAVGEVKPGRLHAYDPVTHKLETQMGGLMFPNGLAFDSTHDKLYVAETATDTVRRYDVPLGGGCTADGWAVTLRRGRPDGMAVDTAGWLWIAGSSGDNVIAVDDNGNLRHELLFGTGVLVTSVCFAGAELDRLIVTVAKGGTVISLPAVHPGLPLPVTTL</sequence>
<dbReference type="Pfam" id="PF08450">
    <property type="entry name" value="SGL"/>
    <property type="match status" value="1"/>
</dbReference>
<evidence type="ECO:0000259" key="3">
    <source>
        <dbReference type="Pfam" id="PF08450"/>
    </source>
</evidence>
<comment type="cofactor">
    <cofactor evidence="2">
        <name>Zn(2+)</name>
        <dbReference type="ChEBI" id="CHEBI:29105"/>
    </cofactor>
    <text evidence="2">Binds 1 divalent metal cation per subunit.</text>
</comment>
<feature type="binding site" evidence="2">
    <location>
        <position position="217"/>
    </location>
    <ligand>
        <name>a divalent metal cation</name>
        <dbReference type="ChEBI" id="CHEBI:60240"/>
    </ligand>
</feature>
<evidence type="ECO:0000313" key="5">
    <source>
        <dbReference type="Proteomes" id="UP001217325"/>
    </source>
</evidence>
<gene>
    <name evidence="4" type="ORF">PXH69_30675</name>
</gene>
<evidence type="ECO:0000256" key="1">
    <source>
        <dbReference type="PIRSR" id="PIRSR605511-1"/>
    </source>
</evidence>
<dbReference type="PANTHER" id="PTHR47572">
    <property type="entry name" value="LIPOPROTEIN-RELATED"/>
    <property type="match status" value="1"/>
</dbReference>
<evidence type="ECO:0000313" key="4">
    <source>
        <dbReference type="EMBL" id="MDE8649343.1"/>
    </source>
</evidence>
<proteinExistence type="predicted"/>
<dbReference type="Gene3D" id="2.120.10.30">
    <property type="entry name" value="TolB, C-terminal domain"/>
    <property type="match status" value="1"/>
</dbReference>
<dbReference type="GO" id="GO:0046872">
    <property type="term" value="F:metal ion binding"/>
    <property type="evidence" value="ECO:0007669"/>
    <property type="project" value="UniProtKB-KW"/>
</dbReference>
<dbReference type="Proteomes" id="UP001217325">
    <property type="component" value="Unassembled WGS sequence"/>
</dbReference>
<dbReference type="InterPro" id="IPR051262">
    <property type="entry name" value="SMP-30/CGR1_Lactonase"/>
</dbReference>
<organism evidence="4 5">
    <name type="scientific">Rhodococcus qingshengii</name>
    <dbReference type="NCBI Taxonomy" id="334542"/>
    <lineage>
        <taxon>Bacteria</taxon>
        <taxon>Bacillati</taxon>
        <taxon>Actinomycetota</taxon>
        <taxon>Actinomycetes</taxon>
        <taxon>Mycobacteriales</taxon>
        <taxon>Nocardiaceae</taxon>
        <taxon>Rhodococcus</taxon>
        <taxon>Rhodococcus erythropolis group</taxon>
    </lineage>
</organism>